<dbReference type="AlphaFoldDB" id="A0A183U794"/>
<reference evidence="3 4" key="2">
    <citation type="submission" date="2018-11" db="EMBL/GenBank/DDBJ databases">
        <authorList>
            <consortium name="Pathogen Informatics"/>
        </authorList>
    </citation>
    <scope>NUCLEOTIDE SEQUENCE [LARGE SCALE GENOMIC DNA]</scope>
</reference>
<dbReference type="InterPro" id="IPR001767">
    <property type="entry name" value="Hedgehog_Hint"/>
</dbReference>
<sequence length="167" mass="19445">MAFTIQSCFTGEMLVRTPKGEKRLDQLNVGDLVMTSERNTTGYTRVLSFLHRLPQQKATFITIMTDDGHILKATPLHFIYRTNCAREEFSVIPVYAQELRRGDCLYVYDGRKKRKISTFTFFLLRILHCFSVQFSPAYDYISSNVRVSLQMNEQLIIVIRCDCSCYK</sequence>
<reference evidence="5" key="1">
    <citation type="submission" date="2016-06" db="UniProtKB">
        <authorList>
            <consortium name="WormBaseParasite"/>
        </authorList>
    </citation>
    <scope>IDENTIFICATION</scope>
</reference>
<evidence type="ECO:0000259" key="2">
    <source>
        <dbReference type="SMART" id="SM00306"/>
    </source>
</evidence>
<dbReference type="InterPro" id="IPR052140">
    <property type="entry name" value="Dev_Signal_Hedgehog-like"/>
</dbReference>
<evidence type="ECO:0000313" key="3">
    <source>
        <dbReference type="EMBL" id="VDM30079.1"/>
    </source>
</evidence>
<dbReference type="Gene3D" id="2.170.16.10">
    <property type="entry name" value="Hedgehog/Intein (Hint) domain"/>
    <property type="match status" value="1"/>
</dbReference>
<dbReference type="PANTHER" id="PTHR46706:SF12">
    <property type="entry name" value="PROTEIN QUA-1-RELATED"/>
    <property type="match status" value="1"/>
</dbReference>
<protein>
    <submittedName>
        <fullName evidence="5">HintN domain-containing protein</fullName>
    </submittedName>
</protein>
<dbReference type="PANTHER" id="PTHR46706">
    <property type="entry name" value="PROTEIN QUA-1-RELATED"/>
    <property type="match status" value="1"/>
</dbReference>
<keyword evidence="4" id="KW-1185">Reference proteome</keyword>
<evidence type="ECO:0000256" key="1">
    <source>
        <dbReference type="ARBA" id="ARBA00022473"/>
    </source>
</evidence>
<dbReference type="EMBL" id="UYWY01007218">
    <property type="protein sequence ID" value="VDM30079.1"/>
    <property type="molecule type" value="Genomic_DNA"/>
</dbReference>
<dbReference type="SMART" id="SM00306">
    <property type="entry name" value="HintN"/>
    <property type="match status" value="1"/>
</dbReference>
<accession>A0A183U794</accession>
<feature type="domain" description="Hint" evidence="2">
    <location>
        <begin position="6"/>
        <end position="109"/>
    </location>
</feature>
<dbReference type="Proteomes" id="UP000050794">
    <property type="component" value="Unassembled WGS sequence"/>
</dbReference>
<keyword evidence="1" id="KW-0217">Developmental protein</keyword>
<dbReference type="WBParaSite" id="TCNE_0000436401-mRNA-1">
    <property type="protein sequence ID" value="TCNE_0000436401-mRNA-1"/>
    <property type="gene ID" value="TCNE_0000436401"/>
</dbReference>
<dbReference type="GO" id="GO:0016540">
    <property type="term" value="P:protein autoprocessing"/>
    <property type="evidence" value="ECO:0007669"/>
    <property type="project" value="InterPro"/>
</dbReference>
<dbReference type="InterPro" id="IPR003587">
    <property type="entry name" value="Hint_dom_N"/>
</dbReference>
<proteinExistence type="predicted"/>
<dbReference type="Pfam" id="PF01079">
    <property type="entry name" value="Hint"/>
    <property type="match status" value="1"/>
</dbReference>
<name>A0A183U794_TOXCA</name>
<organism evidence="4 5">
    <name type="scientific">Toxocara canis</name>
    <name type="common">Canine roundworm</name>
    <dbReference type="NCBI Taxonomy" id="6265"/>
    <lineage>
        <taxon>Eukaryota</taxon>
        <taxon>Metazoa</taxon>
        <taxon>Ecdysozoa</taxon>
        <taxon>Nematoda</taxon>
        <taxon>Chromadorea</taxon>
        <taxon>Rhabditida</taxon>
        <taxon>Spirurina</taxon>
        <taxon>Ascaridomorpha</taxon>
        <taxon>Ascaridoidea</taxon>
        <taxon>Toxocaridae</taxon>
        <taxon>Toxocara</taxon>
    </lineage>
</organism>
<dbReference type="CDD" id="cd00081">
    <property type="entry name" value="Hint"/>
    <property type="match status" value="1"/>
</dbReference>
<dbReference type="InterPro" id="IPR036844">
    <property type="entry name" value="Hint_dom_sf"/>
</dbReference>
<dbReference type="SUPFAM" id="SSF51294">
    <property type="entry name" value="Hedgehog/intein (Hint) domain"/>
    <property type="match status" value="1"/>
</dbReference>
<evidence type="ECO:0000313" key="5">
    <source>
        <dbReference type="WBParaSite" id="TCNE_0000436401-mRNA-1"/>
    </source>
</evidence>
<evidence type="ECO:0000313" key="4">
    <source>
        <dbReference type="Proteomes" id="UP000050794"/>
    </source>
</evidence>
<gene>
    <name evidence="3" type="ORF">TCNE_LOCUS4362</name>
</gene>